<feature type="region of interest" description="Disordered" evidence="8">
    <location>
        <begin position="466"/>
        <end position="507"/>
    </location>
</feature>
<proteinExistence type="inferred from homology"/>
<keyword evidence="4 6" id="KW-0274">FAD</keyword>
<feature type="compositionally biased region" description="Basic and acidic residues" evidence="8">
    <location>
        <begin position="466"/>
        <end position="476"/>
    </location>
</feature>
<dbReference type="PROSITE" id="PS51645">
    <property type="entry name" value="PHR_CRY_ALPHA_BETA"/>
    <property type="match status" value="1"/>
</dbReference>
<evidence type="ECO:0000256" key="5">
    <source>
        <dbReference type="ARBA" id="ARBA00022991"/>
    </source>
</evidence>
<dbReference type="PROSITE" id="PS00394">
    <property type="entry name" value="DNA_PHOTOLYASES_1_1"/>
    <property type="match status" value="1"/>
</dbReference>
<dbReference type="PANTHER" id="PTHR11455">
    <property type="entry name" value="CRYPTOCHROME"/>
    <property type="match status" value="1"/>
</dbReference>
<comment type="similarity">
    <text evidence="2">Belongs to the DNA photolyase class-1 family.</text>
</comment>
<evidence type="ECO:0000256" key="1">
    <source>
        <dbReference type="ARBA" id="ARBA00001932"/>
    </source>
</evidence>
<name>D0L0B8_HALNC</name>
<dbReference type="GO" id="GO:0009416">
    <property type="term" value="P:response to light stimulus"/>
    <property type="evidence" value="ECO:0007669"/>
    <property type="project" value="TreeGrafter"/>
</dbReference>
<evidence type="ECO:0000256" key="7">
    <source>
        <dbReference type="RuleBase" id="RU004182"/>
    </source>
</evidence>
<keyword evidence="11" id="KW-1185">Reference proteome</keyword>
<dbReference type="HOGENOM" id="CLU_010348_7_1_6"/>
<sequence>MNVVWFKRDLRLSDHTALARAAKQGPVLLLYILEPELWQQPDMSERQFRFLTACLDELKTVAQDRSIHFVIKVGEAVEVLTSLHQKYAITALWSHQETGNGWTFARDQRVSRWCQYHHIPWHEPAQHGVVRRLANRSGWAARWYRQMKQPIAELPPVIHSIDEPSDSWPSPADLGWVNAETAQIQSGGRSRALGLLHDFLHERGETYARAMSSPVTAFERCSRLSPHLAFGTVSIREVFQAVEARKLALMMQPPTERGMWPSALRSFSGRLRWHCHFIQKLEDEPRIEFCNLHPAYEGLRESEFNPAFFEAWQAGRTGYPMVDACMRALKATGWLNFRMRAMVMSFASYHLWLHWRQPALYLARMFTDYEPGIHYSQAQMQSGTTGINTLRIYNPIKQGIDHDPEGVFIRRWVPELMDLDRTWIHTPWLAPSPPTNYPRPIVDEVQARKAAAEKIYQLRKTDPMHREWAQKIAEKHASRKPGRQQSPKTKQPPKAEKPRTQLSLFED</sequence>
<comment type="cofactor">
    <cofactor evidence="1">
        <name>(6R)-5,10-methylene-5,6,7,8-tetrahydrofolate</name>
        <dbReference type="ChEBI" id="CHEBI:15636"/>
    </cofactor>
</comment>
<feature type="domain" description="Photolyase/cryptochrome alpha/beta" evidence="9">
    <location>
        <begin position="1"/>
        <end position="129"/>
    </location>
</feature>
<dbReference type="PRINTS" id="PR00147">
    <property type="entry name" value="DNAPHOTLYASE"/>
</dbReference>
<dbReference type="PANTHER" id="PTHR11455:SF9">
    <property type="entry name" value="CRYPTOCHROME CIRCADIAN CLOCK 5 ISOFORM X1"/>
    <property type="match status" value="1"/>
</dbReference>
<keyword evidence="3 6" id="KW-0285">Flavoprotein</keyword>
<accession>D0L0B8</accession>
<dbReference type="Pfam" id="PF00875">
    <property type="entry name" value="DNA_photolyase"/>
    <property type="match status" value="1"/>
</dbReference>
<dbReference type="InterPro" id="IPR005101">
    <property type="entry name" value="Cryptochr/Photolyase_FAD-bd"/>
</dbReference>
<dbReference type="eggNOG" id="COG0415">
    <property type="taxonomic scope" value="Bacteria"/>
</dbReference>
<dbReference type="SUPFAM" id="SSF48173">
    <property type="entry name" value="Cryptochrome/photolyase FAD-binding domain"/>
    <property type="match status" value="1"/>
</dbReference>
<evidence type="ECO:0000313" key="10">
    <source>
        <dbReference type="EMBL" id="ACX96141.1"/>
    </source>
</evidence>
<keyword evidence="10" id="KW-0456">Lyase</keyword>
<dbReference type="RefSeq" id="WP_012824175.1">
    <property type="nucleotide sequence ID" value="NC_013422.1"/>
</dbReference>
<comment type="similarity">
    <text evidence="7">Belongs to the DNA photolyase family.</text>
</comment>
<dbReference type="EMBL" id="CP001801">
    <property type="protein sequence ID" value="ACX96141.1"/>
    <property type="molecule type" value="Genomic_DNA"/>
</dbReference>
<evidence type="ECO:0000256" key="2">
    <source>
        <dbReference type="ARBA" id="ARBA00005862"/>
    </source>
</evidence>
<comment type="cofactor">
    <cofactor evidence="6">
        <name>FAD</name>
        <dbReference type="ChEBI" id="CHEBI:57692"/>
    </cofactor>
    <text evidence="6">Binds 1 FAD per subunit.</text>
</comment>
<feature type="binding site" evidence="6">
    <location>
        <position position="207"/>
    </location>
    <ligand>
        <name>FAD</name>
        <dbReference type="ChEBI" id="CHEBI:57692"/>
    </ligand>
</feature>
<evidence type="ECO:0000259" key="9">
    <source>
        <dbReference type="PROSITE" id="PS51645"/>
    </source>
</evidence>
<evidence type="ECO:0000256" key="4">
    <source>
        <dbReference type="ARBA" id="ARBA00022827"/>
    </source>
</evidence>
<dbReference type="OrthoDB" id="9772484at2"/>
<dbReference type="STRING" id="555778.Hneap_1306"/>
<dbReference type="Gene3D" id="1.25.40.80">
    <property type="match status" value="1"/>
</dbReference>
<dbReference type="InterPro" id="IPR036155">
    <property type="entry name" value="Crypto/Photolyase_N_sf"/>
</dbReference>
<keyword evidence="5 7" id="KW-0157">Chromophore</keyword>
<evidence type="ECO:0000313" key="11">
    <source>
        <dbReference type="Proteomes" id="UP000009102"/>
    </source>
</evidence>
<reference evidence="10 11" key="1">
    <citation type="submission" date="2009-10" db="EMBL/GenBank/DDBJ databases">
        <title>Complete sequence of Halothiobacillus neapolitanus c2.</title>
        <authorList>
            <consortium name="US DOE Joint Genome Institute"/>
            <person name="Lucas S."/>
            <person name="Copeland A."/>
            <person name="Lapidus A."/>
            <person name="Glavina del Rio T."/>
            <person name="Tice H."/>
            <person name="Bruce D."/>
            <person name="Goodwin L."/>
            <person name="Pitluck S."/>
            <person name="Davenport K."/>
            <person name="Brettin T."/>
            <person name="Detter J.C."/>
            <person name="Han C."/>
            <person name="Tapia R."/>
            <person name="Larimer F."/>
            <person name="Land M."/>
            <person name="Hauser L."/>
            <person name="Kyrpides N."/>
            <person name="Mikhailova N."/>
            <person name="Kerfeld C."/>
            <person name="Cannon G."/>
            <person name="Heinhort S."/>
        </authorList>
    </citation>
    <scope>NUCLEOTIDE SEQUENCE [LARGE SCALE GENOMIC DNA]</scope>
    <source>
        <strain evidence="11">ATCC 23641 / c2</strain>
    </source>
</reference>
<dbReference type="InterPro" id="IPR036134">
    <property type="entry name" value="Crypto/Photolyase_FAD-like_sf"/>
</dbReference>
<dbReference type="InterPro" id="IPR006050">
    <property type="entry name" value="DNA_photolyase_N"/>
</dbReference>
<dbReference type="AlphaFoldDB" id="D0L0B8"/>
<dbReference type="Pfam" id="PF03441">
    <property type="entry name" value="FAD_binding_7"/>
    <property type="match status" value="1"/>
</dbReference>
<dbReference type="Proteomes" id="UP000009102">
    <property type="component" value="Chromosome"/>
</dbReference>
<dbReference type="EC" id="4.1.99.3" evidence="10"/>
<dbReference type="GO" id="GO:0006139">
    <property type="term" value="P:nucleobase-containing compound metabolic process"/>
    <property type="evidence" value="ECO:0007669"/>
    <property type="project" value="UniProtKB-ARBA"/>
</dbReference>
<protein>
    <submittedName>
        <fullName evidence="10">Deoxyribodipyrimidine photo-lyase</fullName>
        <ecNumber evidence="10">4.1.99.3</ecNumber>
    </submittedName>
</protein>
<dbReference type="InterPro" id="IPR018394">
    <property type="entry name" value="DNA_photolyase_1_CS_C"/>
</dbReference>
<evidence type="ECO:0000256" key="3">
    <source>
        <dbReference type="ARBA" id="ARBA00022630"/>
    </source>
</evidence>
<dbReference type="GO" id="GO:0006950">
    <property type="term" value="P:response to stress"/>
    <property type="evidence" value="ECO:0007669"/>
    <property type="project" value="UniProtKB-ARBA"/>
</dbReference>
<dbReference type="SUPFAM" id="SSF52425">
    <property type="entry name" value="Cryptochrome/photolyase, N-terminal domain"/>
    <property type="match status" value="1"/>
</dbReference>
<dbReference type="Gene3D" id="3.40.50.620">
    <property type="entry name" value="HUPs"/>
    <property type="match status" value="1"/>
</dbReference>
<dbReference type="Gene3D" id="1.10.579.10">
    <property type="entry name" value="DNA Cyclobutane Dipyrimidine Photolyase, subunit A, domain 3"/>
    <property type="match status" value="1"/>
</dbReference>
<dbReference type="GO" id="GO:0003904">
    <property type="term" value="F:deoxyribodipyrimidine photo-lyase activity"/>
    <property type="evidence" value="ECO:0007669"/>
    <property type="project" value="UniProtKB-EC"/>
</dbReference>
<dbReference type="InterPro" id="IPR014729">
    <property type="entry name" value="Rossmann-like_a/b/a_fold"/>
</dbReference>
<evidence type="ECO:0000256" key="8">
    <source>
        <dbReference type="SAM" id="MobiDB-lite"/>
    </source>
</evidence>
<dbReference type="InterPro" id="IPR002081">
    <property type="entry name" value="Cryptochrome/DNA_photolyase_1"/>
</dbReference>
<evidence type="ECO:0000256" key="6">
    <source>
        <dbReference type="PIRSR" id="PIRSR602081-1"/>
    </source>
</evidence>
<organism evidence="10 11">
    <name type="scientific">Halothiobacillus neapolitanus (strain ATCC 23641 / DSM 15147 / CIP 104769 / NCIMB 8539 / c2)</name>
    <name type="common">Thiobacillus neapolitanus</name>
    <dbReference type="NCBI Taxonomy" id="555778"/>
    <lineage>
        <taxon>Bacteria</taxon>
        <taxon>Pseudomonadati</taxon>
        <taxon>Pseudomonadota</taxon>
        <taxon>Gammaproteobacteria</taxon>
        <taxon>Chromatiales</taxon>
        <taxon>Halothiobacillaceae</taxon>
        <taxon>Halothiobacillus</taxon>
    </lineage>
</organism>
<dbReference type="GO" id="GO:0003677">
    <property type="term" value="F:DNA binding"/>
    <property type="evidence" value="ECO:0007669"/>
    <property type="project" value="TreeGrafter"/>
</dbReference>
<dbReference type="KEGG" id="hna:Hneap_1306"/>
<dbReference type="GO" id="GO:0071949">
    <property type="term" value="F:FAD binding"/>
    <property type="evidence" value="ECO:0007669"/>
    <property type="project" value="TreeGrafter"/>
</dbReference>
<gene>
    <name evidence="10" type="ordered locus">Hneap_1306</name>
</gene>
<feature type="binding site" evidence="6">
    <location>
        <position position="267"/>
    </location>
    <ligand>
        <name>FAD</name>
        <dbReference type="ChEBI" id="CHEBI:57692"/>
    </ligand>
</feature>